<comment type="catalytic activity">
    <reaction evidence="12 13">
        <text>tRNA(Cys) + L-cysteine + ATP = L-cysteinyl-tRNA(Cys) + AMP + diphosphate</text>
        <dbReference type="Rhea" id="RHEA:17773"/>
        <dbReference type="Rhea" id="RHEA-COMP:9661"/>
        <dbReference type="Rhea" id="RHEA-COMP:9679"/>
        <dbReference type="ChEBI" id="CHEBI:30616"/>
        <dbReference type="ChEBI" id="CHEBI:33019"/>
        <dbReference type="ChEBI" id="CHEBI:35235"/>
        <dbReference type="ChEBI" id="CHEBI:78442"/>
        <dbReference type="ChEBI" id="CHEBI:78517"/>
        <dbReference type="ChEBI" id="CHEBI:456215"/>
        <dbReference type="EC" id="6.1.1.16"/>
    </reaction>
</comment>
<feature type="binding site" evidence="13">
    <location>
        <position position="277"/>
    </location>
    <ligand>
        <name>ATP</name>
        <dbReference type="ChEBI" id="CHEBI:30616"/>
    </ligand>
</feature>
<dbReference type="Proteomes" id="UP000230790">
    <property type="component" value="Unassembled WGS sequence"/>
</dbReference>
<feature type="binding site" evidence="13">
    <location>
        <position position="246"/>
    </location>
    <ligand>
        <name>Zn(2+)</name>
        <dbReference type="ChEBI" id="CHEBI:29105"/>
    </ligand>
</feature>
<dbReference type="EMBL" id="PGTN01000035">
    <property type="protein sequence ID" value="PJF47793.1"/>
    <property type="molecule type" value="Genomic_DNA"/>
</dbReference>
<protein>
    <recommendedName>
        <fullName evidence="13">Cysteine--tRNA ligase</fullName>
        <ecNumber evidence="13">6.1.1.16</ecNumber>
    </recommendedName>
    <alternativeName>
        <fullName evidence="13">Cysteinyl-tRNA synthetase</fullName>
        <shortName evidence="13">CysRS</shortName>
    </alternativeName>
</protein>
<dbReference type="PANTHER" id="PTHR10890:SF3">
    <property type="entry name" value="CYSTEINE--TRNA LIGASE, CYTOPLASMIC"/>
    <property type="match status" value="1"/>
</dbReference>
<name>A0A2M8QDA6_9CHLR</name>
<feature type="binding site" evidence="13">
    <location>
        <position position="242"/>
    </location>
    <ligand>
        <name>Zn(2+)</name>
        <dbReference type="ChEBI" id="CHEBI:29105"/>
    </ligand>
</feature>
<dbReference type="EC" id="6.1.1.16" evidence="13"/>
<dbReference type="InterPro" id="IPR014729">
    <property type="entry name" value="Rossmann-like_a/b/a_fold"/>
</dbReference>
<evidence type="ECO:0000256" key="8">
    <source>
        <dbReference type="ARBA" id="ARBA00022833"/>
    </source>
</evidence>
<dbReference type="HAMAP" id="MF_00041">
    <property type="entry name" value="Cys_tRNA_synth"/>
    <property type="match status" value="1"/>
</dbReference>
<dbReference type="InterPro" id="IPR032678">
    <property type="entry name" value="tRNA-synt_1_cat_dom"/>
</dbReference>
<dbReference type="GO" id="GO:0005829">
    <property type="term" value="C:cytosol"/>
    <property type="evidence" value="ECO:0007669"/>
    <property type="project" value="TreeGrafter"/>
</dbReference>
<dbReference type="PRINTS" id="PR00983">
    <property type="entry name" value="TRNASYNTHCYS"/>
</dbReference>
<dbReference type="Pfam" id="PF09190">
    <property type="entry name" value="DALR_2"/>
    <property type="match status" value="1"/>
</dbReference>
<dbReference type="Gene3D" id="3.40.50.620">
    <property type="entry name" value="HUPs"/>
    <property type="match status" value="1"/>
</dbReference>
<evidence type="ECO:0000256" key="3">
    <source>
        <dbReference type="ARBA" id="ARBA00011245"/>
    </source>
</evidence>
<evidence type="ECO:0000256" key="5">
    <source>
        <dbReference type="ARBA" id="ARBA00022598"/>
    </source>
</evidence>
<dbReference type="GO" id="GO:0006423">
    <property type="term" value="P:cysteinyl-tRNA aminoacylation"/>
    <property type="evidence" value="ECO:0007669"/>
    <property type="project" value="UniProtKB-UniRule"/>
</dbReference>
<feature type="binding site" evidence="13">
    <location>
        <position position="217"/>
    </location>
    <ligand>
        <name>Zn(2+)</name>
        <dbReference type="ChEBI" id="CHEBI:29105"/>
    </ligand>
</feature>
<dbReference type="AlphaFoldDB" id="A0A2M8QDA6"/>
<evidence type="ECO:0000256" key="6">
    <source>
        <dbReference type="ARBA" id="ARBA00022723"/>
    </source>
</evidence>
<dbReference type="InterPro" id="IPR015803">
    <property type="entry name" value="Cys-tRNA-ligase"/>
</dbReference>
<keyword evidence="7 13" id="KW-0547">Nucleotide-binding</keyword>
<keyword evidence="8 13" id="KW-0862">Zinc</keyword>
<comment type="subcellular location">
    <subcellularLocation>
        <location evidence="1 13">Cytoplasm</location>
    </subcellularLocation>
</comment>
<dbReference type="NCBIfam" id="TIGR00435">
    <property type="entry name" value="cysS"/>
    <property type="match status" value="1"/>
</dbReference>
<dbReference type="CDD" id="cd00672">
    <property type="entry name" value="CysRS_core"/>
    <property type="match status" value="1"/>
</dbReference>
<feature type="short sequence motif" description="'HIGH' region" evidence="13">
    <location>
        <begin position="31"/>
        <end position="41"/>
    </location>
</feature>
<evidence type="ECO:0000256" key="2">
    <source>
        <dbReference type="ARBA" id="ARBA00005594"/>
    </source>
</evidence>
<evidence type="ECO:0000256" key="7">
    <source>
        <dbReference type="ARBA" id="ARBA00022741"/>
    </source>
</evidence>
<feature type="domain" description="Cysteinyl-tRNA synthetase class Ia DALR" evidence="14">
    <location>
        <begin position="363"/>
        <end position="428"/>
    </location>
</feature>
<proteinExistence type="inferred from homology"/>
<gene>
    <name evidence="13" type="primary">cysS</name>
    <name evidence="15" type="ORF">CUN48_06850</name>
</gene>
<dbReference type="SUPFAM" id="SSF52374">
    <property type="entry name" value="Nucleotidylyl transferase"/>
    <property type="match status" value="1"/>
</dbReference>
<dbReference type="Gene3D" id="1.20.120.1910">
    <property type="entry name" value="Cysteine-tRNA ligase, C-terminal anti-codon recognition domain"/>
    <property type="match status" value="1"/>
</dbReference>
<comment type="similarity">
    <text evidence="2 13">Belongs to the class-I aminoacyl-tRNA synthetase family.</text>
</comment>
<dbReference type="Pfam" id="PF23493">
    <property type="entry name" value="CysS_C"/>
    <property type="match status" value="1"/>
</dbReference>
<evidence type="ECO:0000256" key="9">
    <source>
        <dbReference type="ARBA" id="ARBA00022840"/>
    </source>
</evidence>
<evidence type="ECO:0000313" key="15">
    <source>
        <dbReference type="EMBL" id="PJF47793.1"/>
    </source>
</evidence>
<dbReference type="GO" id="GO:0008270">
    <property type="term" value="F:zinc ion binding"/>
    <property type="evidence" value="ECO:0007669"/>
    <property type="project" value="UniProtKB-UniRule"/>
</dbReference>
<keyword evidence="11 13" id="KW-0030">Aminoacyl-tRNA synthetase</keyword>
<comment type="subunit">
    <text evidence="3 13">Monomer.</text>
</comment>
<dbReference type="PANTHER" id="PTHR10890">
    <property type="entry name" value="CYSTEINYL-TRNA SYNTHETASE"/>
    <property type="match status" value="1"/>
</dbReference>
<evidence type="ECO:0000256" key="12">
    <source>
        <dbReference type="ARBA" id="ARBA00047398"/>
    </source>
</evidence>
<dbReference type="SMART" id="SM00840">
    <property type="entry name" value="DALR_2"/>
    <property type="match status" value="1"/>
</dbReference>
<comment type="caution">
    <text evidence="15">The sequence shown here is derived from an EMBL/GenBank/DDBJ whole genome shotgun (WGS) entry which is preliminary data.</text>
</comment>
<evidence type="ECO:0000256" key="4">
    <source>
        <dbReference type="ARBA" id="ARBA00022490"/>
    </source>
</evidence>
<keyword evidence="9 13" id="KW-0067">ATP-binding</keyword>
<feature type="binding site" evidence="13">
    <location>
        <position position="29"/>
    </location>
    <ligand>
        <name>Zn(2+)</name>
        <dbReference type="ChEBI" id="CHEBI:29105"/>
    </ligand>
</feature>
<dbReference type="InterPro" id="IPR009080">
    <property type="entry name" value="tRNAsynth_Ia_anticodon-bd"/>
</dbReference>
<evidence type="ECO:0000313" key="16">
    <source>
        <dbReference type="Proteomes" id="UP000230790"/>
    </source>
</evidence>
<dbReference type="InterPro" id="IPR056411">
    <property type="entry name" value="CysS_C"/>
</dbReference>
<evidence type="ECO:0000256" key="10">
    <source>
        <dbReference type="ARBA" id="ARBA00022917"/>
    </source>
</evidence>
<reference evidence="15 16" key="1">
    <citation type="submission" date="2017-11" db="EMBL/GenBank/DDBJ databases">
        <title>Evolution of Phototrophy in the Chloroflexi Phylum Driven by Horizontal Gene Transfer.</title>
        <authorList>
            <person name="Ward L.M."/>
            <person name="Hemp J."/>
            <person name="Shih P.M."/>
            <person name="Mcglynn S.E."/>
            <person name="Fischer W."/>
        </authorList>
    </citation>
    <scope>NUCLEOTIDE SEQUENCE [LARGE SCALE GENOMIC DNA]</scope>
    <source>
        <strain evidence="15">JP3_7</strain>
    </source>
</reference>
<dbReference type="Pfam" id="PF01406">
    <property type="entry name" value="tRNA-synt_1e"/>
    <property type="match status" value="1"/>
</dbReference>
<keyword evidence="5 13" id="KW-0436">Ligase</keyword>
<feature type="short sequence motif" description="'KMSKS' region" evidence="13">
    <location>
        <begin position="274"/>
        <end position="278"/>
    </location>
</feature>
<evidence type="ECO:0000256" key="13">
    <source>
        <dbReference type="HAMAP-Rule" id="MF_00041"/>
    </source>
</evidence>
<dbReference type="InterPro" id="IPR015273">
    <property type="entry name" value="Cys-tRNA-synt_Ia_DALR"/>
</dbReference>
<keyword evidence="10 13" id="KW-0648">Protein biosynthesis</keyword>
<organism evidence="15 16">
    <name type="scientific">Candidatus Thermofonsia Clade 3 bacterium</name>
    <dbReference type="NCBI Taxonomy" id="2364212"/>
    <lineage>
        <taxon>Bacteria</taxon>
        <taxon>Bacillati</taxon>
        <taxon>Chloroflexota</taxon>
        <taxon>Candidatus Thermofontia</taxon>
        <taxon>Candidatus Thermofonsia Clade 3</taxon>
    </lineage>
</organism>
<evidence type="ECO:0000256" key="11">
    <source>
        <dbReference type="ARBA" id="ARBA00023146"/>
    </source>
</evidence>
<keyword evidence="6 13" id="KW-0479">Metal-binding</keyword>
<dbReference type="SUPFAM" id="SSF47323">
    <property type="entry name" value="Anticodon-binding domain of a subclass of class I aminoacyl-tRNA synthetases"/>
    <property type="match status" value="1"/>
</dbReference>
<dbReference type="GO" id="GO:0005524">
    <property type="term" value="F:ATP binding"/>
    <property type="evidence" value="ECO:0007669"/>
    <property type="project" value="UniProtKB-UniRule"/>
</dbReference>
<comment type="cofactor">
    <cofactor evidence="13">
        <name>Zn(2+)</name>
        <dbReference type="ChEBI" id="CHEBI:29105"/>
    </cofactor>
    <text evidence="13">Binds 1 zinc ion per subunit.</text>
</comment>
<dbReference type="GO" id="GO:0004817">
    <property type="term" value="F:cysteine-tRNA ligase activity"/>
    <property type="evidence" value="ECO:0007669"/>
    <property type="project" value="UniProtKB-UniRule"/>
</dbReference>
<evidence type="ECO:0000259" key="14">
    <source>
        <dbReference type="SMART" id="SM00840"/>
    </source>
</evidence>
<evidence type="ECO:0000256" key="1">
    <source>
        <dbReference type="ARBA" id="ARBA00004496"/>
    </source>
</evidence>
<dbReference type="InterPro" id="IPR024909">
    <property type="entry name" value="Cys-tRNA/MSH_ligase"/>
</dbReference>
<keyword evidence="4 13" id="KW-0963">Cytoplasm</keyword>
<accession>A0A2M8QDA6</accession>
<sequence>MSLIIYNVLKREKEPFRPIVEGRVFMYVCGPTVYDHAHLGHAKTYVSFDAIVRWLRYSGYKVRYVQNITDVGHMLDDGEDRILKGARRERVEPMELVERYMRSYFEDMDALGVVRPDISPRASAHIPEQIEMIQTLIEKGHAYVVNGSVYFSVESDPDYGKLSGRRLEEMEAGKRIAVRDEKRHPMDFALWVKAPENHILQWPSPWGRGYPGWHIECSAMSTKYLGANFDIHGGGIDNIFPHNEAEIAQSECAHGVPFANYWVLTGSLLVNGVKMSKSLGNFVTIKDALKSHRPEALRYFILSGKYSNPADYSAEALDAASKGVERIDAAVRRVRDALKHAPESGDEGTRGQLMNLLDQTRMLFASAMNDDFNTPLALAALFDMSKEINHAISSGIATRQVLEQALAIYTELGGDVLGVVRSRAAPSTTADSEREVALIEILIEMRNEARKARDYARADAIRDRLAKLGIVLEDGPKGTSWRIAS</sequence>